<protein>
    <recommendedName>
        <fullName evidence="2">Response regulatory domain-containing protein</fullName>
    </recommendedName>
</protein>
<evidence type="ECO:0000313" key="4">
    <source>
        <dbReference type="Proteomes" id="UP000001520"/>
    </source>
</evidence>
<dbReference type="RefSeq" id="WP_013007425.1">
    <property type="nucleotide sequence ID" value="NC_013939.1"/>
</dbReference>
<dbReference type="InterPro" id="IPR001789">
    <property type="entry name" value="Sig_transdc_resp-reg_receiver"/>
</dbReference>
<dbReference type="InterPro" id="IPR052048">
    <property type="entry name" value="ST_Response_Regulator"/>
</dbReference>
<dbReference type="SUPFAM" id="SSF52172">
    <property type="entry name" value="CheY-like"/>
    <property type="match status" value="1"/>
</dbReference>
<dbReference type="OrthoDB" id="9779069at2"/>
<feature type="domain" description="Response regulatory" evidence="2">
    <location>
        <begin position="3"/>
        <end position="121"/>
    </location>
</feature>
<dbReference type="CDD" id="cd00156">
    <property type="entry name" value="REC"/>
    <property type="match status" value="1"/>
</dbReference>
<proteinExistence type="predicted"/>
<dbReference type="KEGG" id="ddf:DEFDS_0697"/>
<keyword evidence="1" id="KW-0597">Phosphoprotein</keyword>
<reference evidence="3 4" key="1">
    <citation type="journal article" date="2010" name="DNA Res.">
        <title>Bacterial lifestyle in a deep-sea hydrothermal vent chimney revealed by the genome sequence of the thermophilic bacterium Deferribacter desulfuricans SSM1.</title>
        <authorList>
            <person name="Takaki Y."/>
            <person name="Shimamura S."/>
            <person name="Nakagawa S."/>
            <person name="Fukuhara Y."/>
            <person name="Horikawa H."/>
            <person name="Ankai A."/>
            <person name="Harada T."/>
            <person name="Hosoyama A."/>
            <person name="Oguchi A."/>
            <person name="Fukui S."/>
            <person name="Fujita N."/>
            <person name="Takami H."/>
            <person name="Takai K."/>
        </authorList>
    </citation>
    <scope>NUCLEOTIDE SEQUENCE [LARGE SCALE GENOMIC DNA]</scope>
    <source>
        <strain evidence="4">DSM 14783 / JCM 11476 / NBRC 101012 / SSM1</strain>
    </source>
</reference>
<keyword evidence="4" id="KW-1185">Reference proteome</keyword>
<dbReference type="Gene3D" id="3.40.50.2300">
    <property type="match status" value="1"/>
</dbReference>
<accession>D3PC54</accession>
<dbReference type="AlphaFoldDB" id="D3PC54"/>
<gene>
    <name evidence="3" type="ordered locus">DEFDS_0697</name>
</gene>
<evidence type="ECO:0000313" key="3">
    <source>
        <dbReference type="EMBL" id="BAI80177.1"/>
    </source>
</evidence>
<sequence>MTTVLLVDDSKFIQESIKEEIEEKYKDTLIFCANNPIEAEKIMMNNIIDLLLLDVQMPIKSGNIFLKELRSLSYYTNLPIIMLTSVKDKETVIELVKLGIDGYIIKDNISQINAKIEKYIKQPSEINRLKQFTRTSTFIMLKDEWFRAIFDLLYDGDFTTLNSEEIEKINSHLKNINKHFKLSDIETEMDIRPLAAVIYNKQTSPLFSWYEVSYLQEIKEKLSGLLLGLYLYISLNDIDEENYKFIIEFILSLLIITEFCGKLKYNKEHLIEILREKYKLFYKMFIQNCPVKLKNKIEFFDNKEIKNILSSIEYISQKLFPDNMLTFNWGHKYEIEISDSYLKLLEEFYKNI</sequence>
<dbReference type="Pfam" id="PF00072">
    <property type="entry name" value="Response_reg"/>
    <property type="match status" value="1"/>
</dbReference>
<organism evidence="3 4">
    <name type="scientific">Deferribacter desulfuricans (strain DSM 14783 / JCM 11476 / NBRC 101012 / SSM1)</name>
    <dbReference type="NCBI Taxonomy" id="639282"/>
    <lineage>
        <taxon>Bacteria</taxon>
        <taxon>Pseudomonadati</taxon>
        <taxon>Deferribacterota</taxon>
        <taxon>Deferribacteres</taxon>
        <taxon>Deferribacterales</taxon>
        <taxon>Deferribacteraceae</taxon>
        <taxon>Deferribacter</taxon>
    </lineage>
</organism>
<dbReference type="EMBL" id="AP011529">
    <property type="protein sequence ID" value="BAI80177.1"/>
    <property type="molecule type" value="Genomic_DNA"/>
</dbReference>
<dbReference type="Proteomes" id="UP000001520">
    <property type="component" value="Chromosome"/>
</dbReference>
<dbReference type="InterPro" id="IPR011006">
    <property type="entry name" value="CheY-like_superfamily"/>
</dbReference>
<name>D3PC54_DEFDS</name>
<evidence type="ECO:0000259" key="2">
    <source>
        <dbReference type="PROSITE" id="PS50110"/>
    </source>
</evidence>
<dbReference type="GO" id="GO:0000160">
    <property type="term" value="P:phosphorelay signal transduction system"/>
    <property type="evidence" value="ECO:0007669"/>
    <property type="project" value="InterPro"/>
</dbReference>
<dbReference type="SMART" id="SM00448">
    <property type="entry name" value="REC"/>
    <property type="match status" value="1"/>
</dbReference>
<dbReference type="STRING" id="639282.DEFDS_0697"/>
<dbReference type="PANTHER" id="PTHR43228:SF1">
    <property type="entry name" value="TWO-COMPONENT RESPONSE REGULATOR ARR22"/>
    <property type="match status" value="1"/>
</dbReference>
<evidence type="ECO:0000256" key="1">
    <source>
        <dbReference type="PROSITE-ProRule" id="PRU00169"/>
    </source>
</evidence>
<dbReference type="PANTHER" id="PTHR43228">
    <property type="entry name" value="TWO-COMPONENT RESPONSE REGULATOR"/>
    <property type="match status" value="1"/>
</dbReference>
<feature type="modified residue" description="4-aspartylphosphate" evidence="1">
    <location>
        <position position="54"/>
    </location>
</feature>
<dbReference type="HOGENOM" id="CLU_786913_0_0_0"/>
<dbReference type="PROSITE" id="PS50110">
    <property type="entry name" value="RESPONSE_REGULATORY"/>
    <property type="match status" value="1"/>
</dbReference>
<dbReference type="eggNOG" id="COG0745">
    <property type="taxonomic scope" value="Bacteria"/>
</dbReference>